<accession>A0A8T1MAV5</accession>
<evidence type="ECO:0000256" key="1">
    <source>
        <dbReference type="SAM" id="SignalP"/>
    </source>
</evidence>
<organism evidence="2 3">
    <name type="scientific">Clonorchis sinensis</name>
    <name type="common">Chinese liver fluke</name>
    <dbReference type="NCBI Taxonomy" id="79923"/>
    <lineage>
        <taxon>Eukaryota</taxon>
        <taxon>Metazoa</taxon>
        <taxon>Spiralia</taxon>
        <taxon>Lophotrochozoa</taxon>
        <taxon>Platyhelminthes</taxon>
        <taxon>Trematoda</taxon>
        <taxon>Digenea</taxon>
        <taxon>Opisthorchiida</taxon>
        <taxon>Opisthorchiata</taxon>
        <taxon>Opisthorchiidae</taxon>
        <taxon>Clonorchis</taxon>
    </lineage>
</organism>
<name>A0A8T1MAV5_CLOSI</name>
<reference evidence="2 3" key="2">
    <citation type="journal article" date="2021" name="Genomics">
        <title>High-quality reference genome for Clonorchis sinensis.</title>
        <authorList>
            <person name="Young N.D."/>
            <person name="Stroehlein A.J."/>
            <person name="Kinkar L."/>
            <person name="Wang T."/>
            <person name="Sohn W.M."/>
            <person name="Chang B.C.H."/>
            <person name="Kaur P."/>
            <person name="Weisz D."/>
            <person name="Dudchenko O."/>
            <person name="Aiden E.L."/>
            <person name="Korhonen P.K."/>
            <person name="Gasser R.B."/>
        </authorList>
    </citation>
    <scope>NUCLEOTIDE SEQUENCE [LARGE SCALE GENOMIC DNA]</scope>
    <source>
        <strain evidence="2">Cs-k2</strain>
    </source>
</reference>
<comment type="caution">
    <text evidence="2">The sequence shown here is derived from an EMBL/GenBank/DDBJ whole genome shotgun (WGS) entry which is preliminary data.</text>
</comment>
<keyword evidence="1" id="KW-0732">Signal</keyword>
<dbReference type="AlphaFoldDB" id="A0A8T1MAV5"/>
<keyword evidence="3" id="KW-1185">Reference proteome</keyword>
<evidence type="ECO:0000313" key="2">
    <source>
        <dbReference type="EMBL" id="KAG5445831.1"/>
    </source>
</evidence>
<evidence type="ECO:0000313" key="3">
    <source>
        <dbReference type="Proteomes" id="UP000286415"/>
    </source>
</evidence>
<gene>
    <name evidence="2" type="ORF">CSKR_203321</name>
</gene>
<proteinExistence type="predicted"/>
<dbReference type="Proteomes" id="UP000286415">
    <property type="component" value="Unassembled WGS sequence"/>
</dbReference>
<protein>
    <recommendedName>
        <fullName evidence="4">Secreted protein</fullName>
    </recommendedName>
</protein>
<feature type="chain" id="PRO_5035935528" description="Secreted protein" evidence="1">
    <location>
        <begin position="19"/>
        <end position="146"/>
    </location>
</feature>
<evidence type="ECO:0008006" key="4">
    <source>
        <dbReference type="Google" id="ProtNLM"/>
    </source>
</evidence>
<reference evidence="2 3" key="1">
    <citation type="journal article" date="2018" name="Biotechnol. Adv.">
        <title>Improved genomic resources and new bioinformatic workflow for the carcinogenic parasite Clonorchis sinensis: Biotechnological implications.</title>
        <authorList>
            <person name="Wang D."/>
            <person name="Korhonen P.K."/>
            <person name="Gasser R.B."/>
            <person name="Young N.D."/>
        </authorList>
    </citation>
    <scope>NUCLEOTIDE SEQUENCE [LARGE SCALE GENOMIC DNA]</scope>
    <source>
        <strain evidence="2">Cs-k2</strain>
    </source>
</reference>
<sequence length="146" mass="17304">MNLSLSVSPALLPLLSFAVVYKTTDDFKYYHWPLRLLFQLHNHSHRDSSLLFEYVVSIRVTGANILFSHVLFQRHHPAFCHWYYYLFFGIYLDSPLNCNELFPFCFNSGSDIHVPSWIHHVFIVPGQHRVWSLYPPLFFVMHCCLL</sequence>
<dbReference type="EMBL" id="NIRI02000056">
    <property type="protein sequence ID" value="KAG5445831.1"/>
    <property type="molecule type" value="Genomic_DNA"/>
</dbReference>
<feature type="signal peptide" evidence="1">
    <location>
        <begin position="1"/>
        <end position="18"/>
    </location>
</feature>